<feature type="domain" description="Amidohydrolase-related" evidence="2">
    <location>
        <begin position="7"/>
        <end position="307"/>
    </location>
</feature>
<protein>
    <submittedName>
        <fullName evidence="3">Amidohydrolase family protein</fullName>
    </submittedName>
</protein>
<comment type="caution">
    <text evidence="3">The sequence shown here is derived from an EMBL/GenBank/DDBJ whole genome shotgun (WGS) entry which is preliminary data.</text>
</comment>
<evidence type="ECO:0000313" key="4">
    <source>
        <dbReference type="Proteomes" id="UP000440096"/>
    </source>
</evidence>
<dbReference type="AlphaFoldDB" id="A0A6N7Z3H8"/>
<dbReference type="InterPro" id="IPR006680">
    <property type="entry name" value="Amidohydro-rel"/>
</dbReference>
<dbReference type="SUPFAM" id="SSF51556">
    <property type="entry name" value="Metallo-dependent hydrolases"/>
    <property type="match status" value="1"/>
</dbReference>
<dbReference type="PANTHER" id="PTHR21240">
    <property type="entry name" value="2-AMINO-3-CARBOXYLMUCONATE-6-SEMIALDEHYDE DECARBOXYLASE"/>
    <property type="match status" value="1"/>
</dbReference>
<sequence length="316" mass="34844">MPVGAWIDVHAHFFPPESDDERQARVDALRQAGWCIDRMDSWDARRTLDAMDRTGIQMQMLSYVPPEHHLVRAANDYGAELVGEYPDRFGLLAALPTDDPDACLAEIRRVPAELRADGFAVQSLYRGVHLGDSRLEPVWAELNSRKAVVFAHPNAYGSEMGRPTALFEVAFQTARIFVDMLYSGVFRRYPEIRFVVAHGGGGLPAISGRLALLGHERWVPNPGRITPAEMRQHLRRLYVDTAATMPTALAPALHMTTPDHILYGSDSGVPCTTDATVEANLIALLECGELTTDQKHRVGRNALALFPAAAERIAAA</sequence>
<dbReference type="RefSeq" id="WP_154756921.1">
    <property type="nucleotide sequence ID" value="NZ_WMBA01000014.1"/>
</dbReference>
<dbReference type="InterPro" id="IPR032466">
    <property type="entry name" value="Metal_Hydrolase"/>
</dbReference>
<keyword evidence="3" id="KW-0378">Hydrolase</keyword>
<evidence type="ECO:0000313" key="3">
    <source>
        <dbReference type="EMBL" id="MTD54700.1"/>
    </source>
</evidence>
<dbReference type="GO" id="GO:0016787">
    <property type="term" value="F:hydrolase activity"/>
    <property type="evidence" value="ECO:0007669"/>
    <property type="project" value="UniProtKB-KW"/>
</dbReference>
<reference evidence="3 4" key="1">
    <citation type="submission" date="2019-11" db="EMBL/GenBank/DDBJ databases">
        <title>Draft genome of Amycolatopsis RM579.</title>
        <authorList>
            <person name="Duangmal K."/>
            <person name="Mingma R."/>
        </authorList>
    </citation>
    <scope>NUCLEOTIDE SEQUENCE [LARGE SCALE GENOMIC DNA]</scope>
    <source>
        <strain evidence="3 4">RM579</strain>
    </source>
</reference>
<evidence type="ECO:0000256" key="1">
    <source>
        <dbReference type="ARBA" id="ARBA00023239"/>
    </source>
</evidence>
<evidence type="ECO:0000259" key="2">
    <source>
        <dbReference type="Pfam" id="PF04909"/>
    </source>
</evidence>
<keyword evidence="1" id="KW-0456">Lyase</keyword>
<dbReference type="PANTHER" id="PTHR21240:SF28">
    <property type="entry name" value="ISO-OROTATE DECARBOXYLASE (EUROFUNG)"/>
    <property type="match status" value="1"/>
</dbReference>
<proteinExistence type="predicted"/>
<gene>
    <name evidence="3" type="ORF">GKO32_12015</name>
</gene>
<dbReference type="Proteomes" id="UP000440096">
    <property type="component" value="Unassembled WGS sequence"/>
</dbReference>
<dbReference type="GO" id="GO:0016831">
    <property type="term" value="F:carboxy-lyase activity"/>
    <property type="evidence" value="ECO:0007669"/>
    <property type="project" value="InterPro"/>
</dbReference>
<organism evidence="3 4">
    <name type="scientific">Amycolatopsis pithecellobii</name>
    <dbReference type="NCBI Taxonomy" id="664692"/>
    <lineage>
        <taxon>Bacteria</taxon>
        <taxon>Bacillati</taxon>
        <taxon>Actinomycetota</taxon>
        <taxon>Actinomycetes</taxon>
        <taxon>Pseudonocardiales</taxon>
        <taxon>Pseudonocardiaceae</taxon>
        <taxon>Amycolatopsis</taxon>
    </lineage>
</organism>
<dbReference type="Gene3D" id="3.20.20.140">
    <property type="entry name" value="Metal-dependent hydrolases"/>
    <property type="match status" value="1"/>
</dbReference>
<dbReference type="Pfam" id="PF04909">
    <property type="entry name" value="Amidohydro_2"/>
    <property type="match status" value="1"/>
</dbReference>
<keyword evidence="4" id="KW-1185">Reference proteome</keyword>
<dbReference type="GO" id="GO:0005737">
    <property type="term" value="C:cytoplasm"/>
    <property type="evidence" value="ECO:0007669"/>
    <property type="project" value="TreeGrafter"/>
</dbReference>
<dbReference type="InterPro" id="IPR032465">
    <property type="entry name" value="ACMSD"/>
</dbReference>
<name>A0A6N7Z3H8_9PSEU</name>
<dbReference type="OrthoDB" id="8673173at2"/>
<accession>A0A6N7Z3H8</accession>
<dbReference type="GO" id="GO:0019748">
    <property type="term" value="P:secondary metabolic process"/>
    <property type="evidence" value="ECO:0007669"/>
    <property type="project" value="TreeGrafter"/>
</dbReference>
<dbReference type="EMBL" id="WMBA01000014">
    <property type="protein sequence ID" value="MTD54700.1"/>
    <property type="molecule type" value="Genomic_DNA"/>
</dbReference>